<proteinExistence type="predicted"/>
<protein>
    <submittedName>
        <fullName evidence="1">Uncharacterized protein</fullName>
    </submittedName>
</protein>
<organism evidence="1">
    <name type="scientific">Orthopoxvirus akhmetapox</name>
    <dbReference type="NCBI Taxonomy" id="2200830"/>
    <lineage>
        <taxon>Viruses</taxon>
        <taxon>Varidnaviria</taxon>
        <taxon>Bamfordvirae</taxon>
        <taxon>Nucleocytoviricota</taxon>
        <taxon>Pokkesviricetes</taxon>
        <taxon>Chitovirales</taxon>
        <taxon>Poxviridae</taxon>
        <taxon>Chordopoxvirinae</taxon>
        <taxon>Orthopoxvirus</taxon>
    </lineage>
</organism>
<sequence>MIVCCFFNILYFFSTSSQYPNR</sequence>
<dbReference type="EMBL" id="MH607143">
    <property type="protein sequence ID" value="AXN75299.1"/>
    <property type="molecule type" value="Genomic_DNA"/>
</dbReference>
<evidence type="ECO:0000313" key="1">
    <source>
        <dbReference type="EMBL" id="AXN75299.1"/>
    </source>
</evidence>
<reference evidence="1" key="2">
    <citation type="submission" date="2018-07" db="EMBL/GenBank/DDBJ databases">
        <authorList>
            <person name="Gao J."/>
            <person name="Li Y."/>
            <person name="Wang H."/>
        </authorList>
    </citation>
    <scope>NUCLEOTIDE SEQUENCE</scope>
    <source>
        <strain evidence="1">Vani_2010</strain>
    </source>
</reference>
<gene>
    <name evidence="1" type="ORF">AKMV-Vani-075</name>
</gene>
<reference evidence="1" key="1">
    <citation type="journal article" date="2018" name="Viruses">
        <title>Genome Sequences of Akhmeta Virus, an Early Divergent Old World Orthopoxvirus.</title>
        <authorList>
            <person name="Gao J"/>
            <person name="Gigante C"/>
            <person name="Khmaladze E"/>
            <person name="Liu P"/>
            <person name="Tang S"/>
            <person name="Wilkins K"/>
            <person name="Zhao K"/>
            <person name="Davidson W"/>
            <person name="Nakazawa Y"/>
            <person name="Maghlakelidze G"/>
            <person name="Geleishvili M"/>
            <person name="Kokhreidze M"/>
            <person name="Carroll DS"/>
            <person name="Emerson G Li.Y."/>
        </authorList>
    </citation>
    <scope>NUCLEOTIDE SEQUENCE [LARGE SCALE GENOMIC DNA]</scope>
    <source>
        <strain evidence="1">Vani_2010</strain>
    </source>
</reference>
<dbReference type="Proteomes" id="UP000317500">
    <property type="component" value="Segment"/>
</dbReference>
<accession>A0A346FSQ6</accession>
<name>A0A346FSQ6_9POXV</name>